<name>A0A151J2X2_9HYME</name>
<evidence type="ECO:0000259" key="1">
    <source>
        <dbReference type="Pfam" id="PF03184"/>
    </source>
</evidence>
<dbReference type="EMBL" id="KQ980338">
    <property type="protein sequence ID" value="KYN16480.1"/>
    <property type="molecule type" value="Genomic_DNA"/>
</dbReference>
<dbReference type="Pfam" id="PF03184">
    <property type="entry name" value="DDE_1"/>
    <property type="match status" value="1"/>
</dbReference>
<sequence>EKQLLDHCKKMDDLFFGLNINDIRRLAFEFAESNKISHRFDTEVKMAGRDWLASFLDIMNYAFVNLSNARDNGIIMLTLPPHSSHKIQPLDRSIFSPLKTKYAIECDKWMT</sequence>
<evidence type="ECO:0000313" key="2">
    <source>
        <dbReference type="EMBL" id="KYN16480.1"/>
    </source>
</evidence>
<accession>A0A151J2X2</accession>
<gene>
    <name evidence="2" type="ORF">ALC57_11260</name>
</gene>
<proteinExistence type="predicted"/>
<reference evidence="2 3" key="1">
    <citation type="submission" date="2015-09" db="EMBL/GenBank/DDBJ databases">
        <title>Trachymyrmex cornetzi WGS genome.</title>
        <authorList>
            <person name="Nygaard S."/>
            <person name="Hu H."/>
            <person name="Boomsma J."/>
            <person name="Zhang G."/>
        </authorList>
    </citation>
    <scope>NUCLEOTIDE SEQUENCE [LARGE SCALE GENOMIC DNA]</scope>
    <source>
        <strain evidence="2">Tcor2-1</strain>
        <tissue evidence="2">Whole body</tissue>
    </source>
</reference>
<dbReference type="Proteomes" id="UP000078492">
    <property type="component" value="Unassembled WGS sequence"/>
</dbReference>
<dbReference type="InterPro" id="IPR004875">
    <property type="entry name" value="DDE_SF_endonuclease_dom"/>
</dbReference>
<evidence type="ECO:0000313" key="3">
    <source>
        <dbReference type="Proteomes" id="UP000078492"/>
    </source>
</evidence>
<protein>
    <recommendedName>
        <fullName evidence="1">DDE-1 domain-containing protein</fullName>
    </recommendedName>
</protein>
<feature type="non-terminal residue" evidence="2">
    <location>
        <position position="1"/>
    </location>
</feature>
<organism evidence="2 3">
    <name type="scientific">Trachymyrmex cornetzi</name>
    <dbReference type="NCBI Taxonomy" id="471704"/>
    <lineage>
        <taxon>Eukaryota</taxon>
        <taxon>Metazoa</taxon>
        <taxon>Ecdysozoa</taxon>
        <taxon>Arthropoda</taxon>
        <taxon>Hexapoda</taxon>
        <taxon>Insecta</taxon>
        <taxon>Pterygota</taxon>
        <taxon>Neoptera</taxon>
        <taxon>Endopterygota</taxon>
        <taxon>Hymenoptera</taxon>
        <taxon>Apocrita</taxon>
        <taxon>Aculeata</taxon>
        <taxon>Formicoidea</taxon>
        <taxon>Formicidae</taxon>
        <taxon>Myrmicinae</taxon>
        <taxon>Trachymyrmex</taxon>
    </lineage>
</organism>
<dbReference type="AlphaFoldDB" id="A0A151J2X2"/>
<dbReference type="GO" id="GO:0003676">
    <property type="term" value="F:nucleic acid binding"/>
    <property type="evidence" value="ECO:0007669"/>
    <property type="project" value="InterPro"/>
</dbReference>
<dbReference type="STRING" id="471704.A0A151J2X2"/>
<feature type="domain" description="DDE-1" evidence="1">
    <location>
        <begin position="62"/>
        <end position="110"/>
    </location>
</feature>
<keyword evidence="3" id="KW-1185">Reference proteome</keyword>